<dbReference type="GO" id="GO:0005524">
    <property type="term" value="F:ATP binding"/>
    <property type="evidence" value="ECO:0007669"/>
    <property type="project" value="UniProtKB-KW"/>
</dbReference>
<dbReference type="SUPFAM" id="SSF52540">
    <property type="entry name" value="P-loop containing nucleoside triphosphate hydrolases"/>
    <property type="match status" value="1"/>
</dbReference>
<proteinExistence type="inferred from homology"/>
<dbReference type="GO" id="GO:0098796">
    <property type="term" value="C:membrane protein complex"/>
    <property type="evidence" value="ECO:0007669"/>
    <property type="project" value="UniProtKB-ARBA"/>
</dbReference>
<dbReference type="InterPro" id="IPR017871">
    <property type="entry name" value="ABC_transporter-like_CS"/>
</dbReference>
<dbReference type="RefSeq" id="WP_073201215.1">
    <property type="nucleotide sequence ID" value="NZ_FRCZ01000002.1"/>
</dbReference>
<dbReference type="InterPro" id="IPR017911">
    <property type="entry name" value="MacB-like_ATP-bd"/>
</dbReference>
<protein>
    <submittedName>
        <fullName evidence="6">Putative ABC transport system ATP-binding protein</fullName>
    </submittedName>
</protein>
<name>A0A1M7N2X5_9BACI</name>
<dbReference type="FunFam" id="3.40.50.300:FF:000032">
    <property type="entry name" value="Export ABC transporter ATP-binding protein"/>
    <property type="match status" value="1"/>
</dbReference>
<evidence type="ECO:0000256" key="4">
    <source>
        <dbReference type="ARBA" id="ARBA00022840"/>
    </source>
</evidence>
<accession>A0A1M7N2X5</accession>
<dbReference type="STRING" id="1027249.SAMN05216179_1493"/>
<dbReference type="EMBL" id="FRCZ01000002">
    <property type="protein sequence ID" value="SHM97784.1"/>
    <property type="molecule type" value="Genomic_DNA"/>
</dbReference>
<evidence type="ECO:0000256" key="3">
    <source>
        <dbReference type="ARBA" id="ARBA00022741"/>
    </source>
</evidence>
<keyword evidence="7" id="KW-1185">Reference proteome</keyword>
<dbReference type="SMART" id="SM00382">
    <property type="entry name" value="AAA"/>
    <property type="match status" value="1"/>
</dbReference>
<keyword evidence="3" id="KW-0547">Nucleotide-binding</keyword>
<reference evidence="6 7" key="1">
    <citation type="submission" date="2016-11" db="EMBL/GenBank/DDBJ databases">
        <authorList>
            <person name="Jaros S."/>
            <person name="Januszkiewicz K."/>
            <person name="Wedrychowicz H."/>
        </authorList>
    </citation>
    <scope>NUCLEOTIDE SEQUENCE [LARGE SCALE GENOMIC DNA]</scope>
    <source>
        <strain evidence="6 7">CGMCC 1.10681</strain>
    </source>
</reference>
<organism evidence="6 7">
    <name type="scientific">Gracilibacillus kekensis</name>
    <dbReference type="NCBI Taxonomy" id="1027249"/>
    <lineage>
        <taxon>Bacteria</taxon>
        <taxon>Bacillati</taxon>
        <taxon>Bacillota</taxon>
        <taxon>Bacilli</taxon>
        <taxon>Bacillales</taxon>
        <taxon>Bacillaceae</taxon>
        <taxon>Gracilibacillus</taxon>
    </lineage>
</organism>
<comment type="similarity">
    <text evidence="1">Belongs to the ABC transporter superfamily.</text>
</comment>
<dbReference type="Pfam" id="PF00005">
    <property type="entry name" value="ABC_tran"/>
    <property type="match status" value="1"/>
</dbReference>
<sequence length="231" mass="26100">MNSLLEVRHLGKSFGKGNNKVQVLKDINFTINKSGLTALRGRSGSGKTTLLNLIGTLDKPTEGDIYFQNKQISQFTEKQSSEIRRLHMGIIFQSYGLVPLLTVEENIEFGLRITNVPRAEWKKRIDESIHLVGLAKRRNHRPFELSGGEQQRVAIARAIAPKPPLILADEPTAELDSNRAFRIINVFQELTEKDNMTILMTTHDPEILEMLDNVYALEDGQLADEKKENHA</sequence>
<dbReference type="InterPro" id="IPR027417">
    <property type="entry name" value="P-loop_NTPase"/>
</dbReference>
<feature type="domain" description="ABC transporter" evidence="5">
    <location>
        <begin position="5"/>
        <end position="231"/>
    </location>
</feature>
<dbReference type="GO" id="GO:0005886">
    <property type="term" value="C:plasma membrane"/>
    <property type="evidence" value="ECO:0007669"/>
    <property type="project" value="TreeGrafter"/>
</dbReference>
<dbReference type="Proteomes" id="UP000184184">
    <property type="component" value="Unassembled WGS sequence"/>
</dbReference>
<dbReference type="InterPro" id="IPR003439">
    <property type="entry name" value="ABC_transporter-like_ATP-bd"/>
</dbReference>
<dbReference type="InterPro" id="IPR015854">
    <property type="entry name" value="ABC_transpr_LolD-like"/>
</dbReference>
<evidence type="ECO:0000256" key="2">
    <source>
        <dbReference type="ARBA" id="ARBA00022448"/>
    </source>
</evidence>
<dbReference type="PANTHER" id="PTHR24220">
    <property type="entry name" value="IMPORT ATP-BINDING PROTEIN"/>
    <property type="match status" value="1"/>
</dbReference>
<evidence type="ECO:0000256" key="1">
    <source>
        <dbReference type="ARBA" id="ARBA00005417"/>
    </source>
</evidence>
<keyword evidence="2" id="KW-0813">Transport</keyword>
<dbReference type="GO" id="GO:0016887">
    <property type="term" value="F:ATP hydrolysis activity"/>
    <property type="evidence" value="ECO:0007669"/>
    <property type="project" value="InterPro"/>
</dbReference>
<dbReference type="PROSITE" id="PS00211">
    <property type="entry name" value="ABC_TRANSPORTER_1"/>
    <property type="match status" value="1"/>
</dbReference>
<dbReference type="GO" id="GO:0022857">
    <property type="term" value="F:transmembrane transporter activity"/>
    <property type="evidence" value="ECO:0007669"/>
    <property type="project" value="TreeGrafter"/>
</dbReference>
<dbReference type="PANTHER" id="PTHR24220:SF692">
    <property type="entry name" value="ABC TRANSPORTER DOMAIN-CONTAINING PROTEIN"/>
    <property type="match status" value="1"/>
</dbReference>
<dbReference type="PROSITE" id="PS50893">
    <property type="entry name" value="ABC_TRANSPORTER_2"/>
    <property type="match status" value="1"/>
</dbReference>
<dbReference type="InterPro" id="IPR003593">
    <property type="entry name" value="AAA+_ATPase"/>
</dbReference>
<dbReference type="OrthoDB" id="9791546at2"/>
<evidence type="ECO:0000313" key="7">
    <source>
        <dbReference type="Proteomes" id="UP000184184"/>
    </source>
</evidence>
<dbReference type="Gene3D" id="3.40.50.300">
    <property type="entry name" value="P-loop containing nucleotide triphosphate hydrolases"/>
    <property type="match status" value="1"/>
</dbReference>
<gene>
    <name evidence="6" type="ORF">SAMN05216179_1493</name>
</gene>
<evidence type="ECO:0000313" key="6">
    <source>
        <dbReference type="EMBL" id="SHM97784.1"/>
    </source>
</evidence>
<keyword evidence="4 6" id="KW-0067">ATP-binding</keyword>
<dbReference type="CDD" id="cd03255">
    <property type="entry name" value="ABC_MJ0796_LolCDE_FtsE"/>
    <property type="match status" value="1"/>
</dbReference>
<evidence type="ECO:0000259" key="5">
    <source>
        <dbReference type="PROSITE" id="PS50893"/>
    </source>
</evidence>
<dbReference type="AlphaFoldDB" id="A0A1M7N2X5"/>